<comment type="cofactor">
    <cofactor evidence="17 18">
        <name>Zn(2+)</name>
        <dbReference type="ChEBI" id="CHEBI:29105"/>
    </cofactor>
    <text evidence="17 18">Binds 1 zinc ion per subunit.</text>
</comment>
<evidence type="ECO:0000256" key="6">
    <source>
        <dbReference type="ARBA" id="ARBA00022723"/>
    </source>
</evidence>
<keyword evidence="9 17" id="KW-0862">Zinc</keyword>
<evidence type="ECO:0000256" key="11">
    <source>
        <dbReference type="ARBA" id="ARBA00023049"/>
    </source>
</evidence>
<dbReference type="GO" id="GO:0016020">
    <property type="term" value="C:membrane"/>
    <property type="evidence" value="ECO:0007669"/>
    <property type="project" value="UniProtKB-SubCell"/>
</dbReference>
<comment type="catalytic activity">
    <reaction evidence="1">
        <text>Preference for hydrophobic residues at P1 and P1' and basic residues at P2' and P3'. A model nonapeptide is cleaved at -Ala-Tyr-|-Leu-Lys-Lys-.</text>
        <dbReference type="EC" id="3.4.24.36"/>
    </reaction>
</comment>
<dbReference type="FunFam" id="3.90.132.10:FF:000001">
    <property type="entry name" value="leishmanolysin-like peptidase isoform X2"/>
    <property type="match status" value="1"/>
</dbReference>
<gene>
    <name evidence="19" type="ORF">NESM_000129600</name>
</gene>
<evidence type="ECO:0000256" key="5">
    <source>
        <dbReference type="ARBA" id="ARBA00022670"/>
    </source>
</evidence>
<evidence type="ECO:0000256" key="15">
    <source>
        <dbReference type="ARBA" id="ARBA00023180"/>
    </source>
</evidence>
<comment type="caution">
    <text evidence="19">The sequence shown here is derived from an EMBL/GenBank/DDBJ whole genome shotgun (WGS) entry which is preliminary data.</text>
</comment>
<feature type="binding site" evidence="17">
    <location>
        <position position="234"/>
    </location>
    <ligand>
        <name>Zn(2+)</name>
        <dbReference type="ChEBI" id="CHEBI:29105"/>
        <note>catalytic</note>
    </ligand>
</feature>
<dbReference type="SUPFAM" id="SSF55486">
    <property type="entry name" value="Metalloproteases ('zincins'), catalytic domain"/>
    <property type="match status" value="1"/>
</dbReference>
<dbReference type="FunFam" id="3.10.170.20:FF:000005">
    <property type="entry name" value="MSP-A1 surface protease homolog"/>
    <property type="match status" value="1"/>
</dbReference>
<comment type="function">
    <text evidence="2">Has an integral role during the infection of macrophages in the mammalian host.</text>
</comment>
<evidence type="ECO:0000256" key="8">
    <source>
        <dbReference type="ARBA" id="ARBA00022801"/>
    </source>
</evidence>
<dbReference type="GO" id="GO:0046872">
    <property type="term" value="F:metal ion binding"/>
    <property type="evidence" value="ECO:0007669"/>
    <property type="project" value="UniProtKB-KW"/>
</dbReference>
<keyword evidence="15" id="KW-0325">Glycoprotein</keyword>
<dbReference type="Gene3D" id="3.90.132.10">
    <property type="entry name" value="Leishmanolysin , domain 2"/>
    <property type="match status" value="1"/>
</dbReference>
<dbReference type="InterPro" id="IPR001577">
    <property type="entry name" value="Peptidase_M8"/>
</dbReference>
<dbReference type="GO" id="GO:0004222">
    <property type="term" value="F:metalloendopeptidase activity"/>
    <property type="evidence" value="ECO:0007669"/>
    <property type="project" value="UniProtKB-UniRule"/>
</dbReference>
<keyword evidence="8 18" id="KW-0378">Hydrolase</keyword>
<dbReference type="EC" id="3.4.24.-" evidence="18"/>
<protein>
    <recommendedName>
        <fullName evidence="18">Leishmanolysin-like peptidase</fullName>
        <ecNumber evidence="18">3.4.24.-</ecNumber>
    </recommendedName>
</protein>
<dbReference type="Gene3D" id="2.30.34.10">
    <property type="entry name" value="Leishmanolysin domain 4"/>
    <property type="match status" value="1"/>
</dbReference>
<comment type="similarity">
    <text evidence="4 18">Belongs to the peptidase M8 family.</text>
</comment>
<accession>A0AAW0F5Z1</accession>
<feature type="signal peptide" evidence="18">
    <location>
        <begin position="1"/>
        <end position="24"/>
    </location>
</feature>
<proteinExistence type="inferred from homology"/>
<evidence type="ECO:0000256" key="16">
    <source>
        <dbReference type="PIRSR" id="PIRSR601577-1"/>
    </source>
</evidence>
<feature type="binding site" evidence="17">
    <location>
        <position position="303"/>
    </location>
    <ligand>
        <name>Zn(2+)</name>
        <dbReference type="ChEBI" id="CHEBI:29105"/>
        <note>catalytic</note>
    </ligand>
</feature>
<keyword evidence="6 17" id="KW-0479">Metal-binding</keyword>
<dbReference type="Proteomes" id="UP001430356">
    <property type="component" value="Unassembled WGS sequence"/>
</dbReference>
<feature type="chain" id="PRO_5043091096" description="Leishmanolysin-like peptidase" evidence="18">
    <location>
        <begin position="25"/>
        <end position="566"/>
    </location>
</feature>
<dbReference type="GO" id="GO:0005737">
    <property type="term" value="C:cytoplasm"/>
    <property type="evidence" value="ECO:0007669"/>
    <property type="project" value="TreeGrafter"/>
</dbReference>
<dbReference type="PANTHER" id="PTHR10942">
    <property type="entry name" value="LEISHMANOLYSIN-LIKE PEPTIDASE"/>
    <property type="match status" value="1"/>
</dbReference>
<evidence type="ECO:0000256" key="3">
    <source>
        <dbReference type="ARBA" id="ARBA00004370"/>
    </source>
</evidence>
<keyword evidence="7 18" id="KW-0732">Signal</keyword>
<evidence type="ECO:0000313" key="19">
    <source>
        <dbReference type="EMBL" id="KAK7200720.1"/>
    </source>
</evidence>
<dbReference type="AlphaFoldDB" id="A0AAW0F5Z1"/>
<keyword evidence="11 17" id="KW-0482">Metalloprotease</keyword>
<comment type="subcellular location">
    <subcellularLocation>
        <location evidence="3">Membrane</location>
    </subcellularLocation>
</comment>
<evidence type="ECO:0000256" key="4">
    <source>
        <dbReference type="ARBA" id="ARBA00005860"/>
    </source>
</evidence>
<reference evidence="19 20" key="1">
    <citation type="journal article" date="2021" name="MBio">
        <title>A New Model Trypanosomatid, Novymonas esmeraldas: Genomic Perception of Its 'Candidatus Pandoraea novymonadis' Endosymbiont.</title>
        <authorList>
            <person name="Zakharova A."/>
            <person name="Saura A."/>
            <person name="Butenko A."/>
            <person name="Podesvova L."/>
            <person name="Warmusova S."/>
            <person name="Kostygov A.Y."/>
            <person name="Nenarokova A."/>
            <person name="Lukes J."/>
            <person name="Opperdoes F.R."/>
            <person name="Yurchenko V."/>
        </authorList>
    </citation>
    <scope>NUCLEOTIDE SEQUENCE [LARGE SCALE GENOMIC DNA]</scope>
    <source>
        <strain evidence="19 20">E262AT.01</strain>
    </source>
</reference>
<keyword evidence="14" id="KW-1015">Disulfide bond</keyword>
<keyword evidence="13" id="KW-0865">Zymogen</keyword>
<evidence type="ECO:0000256" key="17">
    <source>
        <dbReference type="PIRSR" id="PIRSR601577-2"/>
    </source>
</evidence>
<dbReference type="PRINTS" id="PR00782">
    <property type="entry name" value="LSHMANOLYSIN"/>
</dbReference>
<dbReference type="GO" id="GO:0006508">
    <property type="term" value="P:proteolysis"/>
    <property type="evidence" value="ECO:0007669"/>
    <property type="project" value="UniProtKB-KW"/>
</dbReference>
<evidence type="ECO:0000256" key="7">
    <source>
        <dbReference type="ARBA" id="ARBA00022729"/>
    </source>
</evidence>
<keyword evidence="20" id="KW-1185">Reference proteome</keyword>
<dbReference type="Pfam" id="PF01457">
    <property type="entry name" value="Peptidase_M8"/>
    <property type="match status" value="1"/>
</dbReference>
<evidence type="ECO:0000256" key="9">
    <source>
        <dbReference type="ARBA" id="ARBA00022833"/>
    </source>
</evidence>
<feature type="binding site" evidence="17">
    <location>
        <position position="238"/>
    </location>
    <ligand>
        <name>Zn(2+)</name>
        <dbReference type="ChEBI" id="CHEBI:29105"/>
        <note>catalytic</note>
    </ligand>
</feature>
<sequence>MCHSGLRTAVVVAVLLCASVWGRAAQPALVPTGVEEHRCGFDELQERKTGTRVSRVSHVAHADADERSMVTASTAWQPIRIAVFTDDIADSSHYCTAAGQLRPNFTGGTVTCRSADVLTHTKKQTLLELLIPSAVELHGERLNVQREGGNIVVNSAIRRDSVCGQFSIPASHTTTGVANADFMLYMSAGPTSGGTIACATTCQNFANGRPSVGVSNVSPMYITADPQTVRVVAHEILHALGFSFSTFSAQSIVGTAAAVRGKPSIPVVTSPTVVAQAQAQYGCGTQAIMELEDMGGSGTAYSHWKRRSAKDELMAGISGVGYYTALSIAAMEDLGYYKGNYAMAEPMVYGQNAGCGLLTDKCVANSVSQFPAMFCESQKKTLLCTSDRMGVGYCAVSKYGSSLPAQFQYFSDSGVGGGDALMDYCPFVQVYRNTNCTVDGGYLVGGVYGVMSRCFDTPKGFTLGAAPYAQLSICVEVQCATSTYAVRLSRSSGFTACPSGAEVALSSLSLTFSSGYITCPSYDSVCAMRLNATHYEEYMSAFANGSAPAASIVLAVMTAMLALLVG</sequence>
<organism evidence="19 20">
    <name type="scientific">Novymonas esmeraldas</name>
    <dbReference type="NCBI Taxonomy" id="1808958"/>
    <lineage>
        <taxon>Eukaryota</taxon>
        <taxon>Discoba</taxon>
        <taxon>Euglenozoa</taxon>
        <taxon>Kinetoplastea</taxon>
        <taxon>Metakinetoplastina</taxon>
        <taxon>Trypanosomatida</taxon>
        <taxon>Trypanosomatidae</taxon>
        <taxon>Novymonas</taxon>
    </lineage>
</organism>
<keyword evidence="12" id="KW-0472">Membrane</keyword>
<evidence type="ECO:0000256" key="10">
    <source>
        <dbReference type="ARBA" id="ARBA00022889"/>
    </source>
</evidence>
<evidence type="ECO:0000256" key="2">
    <source>
        <dbReference type="ARBA" id="ARBA00003364"/>
    </source>
</evidence>
<evidence type="ECO:0000256" key="14">
    <source>
        <dbReference type="ARBA" id="ARBA00023157"/>
    </source>
</evidence>
<dbReference type="EMBL" id="JAECZO010000007">
    <property type="protein sequence ID" value="KAK7200720.1"/>
    <property type="molecule type" value="Genomic_DNA"/>
</dbReference>
<dbReference type="PANTHER" id="PTHR10942:SF0">
    <property type="entry name" value="LEISHMANOLYSIN-LIKE PEPTIDASE"/>
    <property type="match status" value="1"/>
</dbReference>
<evidence type="ECO:0000256" key="12">
    <source>
        <dbReference type="ARBA" id="ARBA00023136"/>
    </source>
</evidence>
<name>A0AAW0F5Z1_9TRYP</name>
<evidence type="ECO:0000256" key="18">
    <source>
        <dbReference type="RuleBase" id="RU366077"/>
    </source>
</evidence>
<evidence type="ECO:0000313" key="20">
    <source>
        <dbReference type="Proteomes" id="UP001430356"/>
    </source>
</evidence>
<dbReference type="Gene3D" id="3.10.170.20">
    <property type="match status" value="1"/>
</dbReference>
<feature type="active site" evidence="16">
    <location>
        <position position="235"/>
    </location>
</feature>
<dbReference type="Gene3D" id="2.10.55.10">
    <property type="entry name" value="Leishmanolysin domain 3"/>
    <property type="match status" value="1"/>
</dbReference>
<keyword evidence="10" id="KW-0130">Cell adhesion</keyword>
<evidence type="ECO:0000256" key="1">
    <source>
        <dbReference type="ARBA" id="ARBA00001249"/>
    </source>
</evidence>
<keyword evidence="5 18" id="KW-0645">Protease</keyword>
<evidence type="ECO:0000256" key="13">
    <source>
        <dbReference type="ARBA" id="ARBA00023145"/>
    </source>
</evidence>
<dbReference type="GO" id="GO:0007155">
    <property type="term" value="P:cell adhesion"/>
    <property type="evidence" value="ECO:0007669"/>
    <property type="project" value="UniProtKB-KW"/>
</dbReference>